<feature type="transmembrane region" description="Helical" evidence="3">
    <location>
        <begin position="45"/>
        <end position="64"/>
    </location>
</feature>
<accession>A0ABU9AG59</accession>
<organism evidence="4 5">
    <name type="scientific">Pseudonocardia alni subsp. carboxydivorans</name>
    <dbReference type="NCBI Taxonomy" id="415010"/>
    <lineage>
        <taxon>Bacteria</taxon>
        <taxon>Bacillati</taxon>
        <taxon>Actinomycetota</taxon>
        <taxon>Actinomycetes</taxon>
        <taxon>Pseudonocardiales</taxon>
        <taxon>Pseudonocardiaceae</taxon>
        <taxon>Pseudonocardia</taxon>
    </lineage>
</organism>
<keyword evidence="3" id="KW-0812">Transmembrane</keyword>
<keyword evidence="3" id="KW-0472">Membrane</keyword>
<dbReference type="EMBL" id="JBBPIX010000008">
    <property type="protein sequence ID" value="MEK6465410.1"/>
    <property type="molecule type" value="Genomic_DNA"/>
</dbReference>
<feature type="transmembrane region" description="Helical" evidence="3">
    <location>
        <begin position="76"/>
        <end position="98"/>
    </location>
</feature>
<sequence>MLERLMFRPSRGTAATTAPVAPQVAAGVALLAAVLAALVPTTGAGVLRVTAAAVTGVVAAALLLRAARRAGERTLGPAGVVTLARGALAVAVVALVGLDGAGTVALVALTAVALALDGVDGPVARRTGTVTALGARFDMETDAFLLMVLSVHVAATTGHWWVTALGLLRYAFVAAGRVAPWLRGALPPRYSAKVVAALQGIVLVVTAAGVLPAVVALIAVGVALAALVWSFGVSVVQLWRASDRHAFHGRRAGAALLTALCAVLVGGVLVLPADPAALGPAGLVRLPIEAVLGAAVLALLPGRARRVAAALAGTLLGVVGLLKLADIGFLTFQGRRFDAVSDWSLLGNAHEFLQGTAGAAGTAVVVLASVVAVGLVVATAAAAVRLGRLAARRRRATVGVAALLAAAWLVVGTVADARLIPGLPVAAADGVAEVAHRAQQVPETLRERRELTESLARDGWDGAPPDALLSALRGKDVVITFVESYGRNAQHAPEMAPRIQPVLAEADDRLTAAGYGARSGVLTAPVNGGGSWLAHATLFSGLSIADQGAHDRLTASDRLTLPRAFRDAGWETAVVTPATTREWPEAAFFGHQRVHAGDDLGYAGPPFSWSPMPDQYTLDAFSRLELDRPGRGPLLGTVVLTSSHAPWSPVPPLLDPARIGDGAVYGPYADGQQSYDTIFSLDRETLRGDYLTSLEYALRSATGWVADRPEGDRDLVVLMLGDHEPGATVSGPGAGSDVPVSVITRDAGVLDRIDGWGWTPGLLPPPDAPPWPMAGFRDRFLAAFS</sequence>
<feature type="transmembrane region" description="Helical" evidence="3">
    <location>
        <begin position="396"/>
        <end position="415"/>
    </location>
</feature>
<dbReference type="InterPro" id="IPR000462">
    <property type="entry name" value="CDP-OH_P_trans"/>
</dbReference>
<dbReference type="RefSeq" id="WP_346101749.1">
    <property type="nucleotide sequence ID" value="NZ_BAAAOD010000001.1"/>
</dbReference>
<dbReference type="InterPro" id="IPR017850">
    <property type="entry name" value="Alkaline_phosphatase_core_sf"/>
</dbReference>
<evidence type="ECO:0000256" key="2">
    <source>
        <dbReference type="RuleBase" id="RU003750"/>
    </source>
</evidence>
<dbReference type="PROSITE" id="PS00379">
    <property type="entry name" value="CDP_ALCOHOL_P_TRANSF"/>
    <property type="match status" value="1"/>
</dbReference>
<feature type="transmembrane region" description="Helical" evidence="3">
    <location>
        <begin position="352"/>
        <end position="384"/>
    </location>
</feature>
<protein>
    <submittedName>
        <fullName evidence="4">CDP-alcohol phosphatidyltransferase family protein</fullName>
    </submittedName>
</protein>
<feature type="transmembrane region" description="Helical" evidence="3">
    <location>
        <begin position="307"/>
        <end position="332"/>
    </location>
</feature>
<evidence type="ECO:0000256" key="3">
    <source>
        <dbReference type="SAM" id="Phobius"/>
    </source>
</evidence>
<feature type="transmembrane region" description="Helical" evidence="3">
    <location>
        <begin position="217"/>
        <end position="239"/>
    </location>
</feature>
<dbReference type="SUPFAM" id="SSF53649">
    <property type="entry name" value="Alkaline phosphatase-like"/>
    <property type="match status" value="1"/>
</dbReference>
<reference evidence="4 5" key="1">
    <citation type="submission" date="2024-03" db="EMBL/GenBank/DDBJ databases">
        <title>Draft genome sequence of Pseudonocardia carboxydivorans JCM 14827.</title>
        <authorList>
            <person name="Duangmal K."/>
        </authorList>
    </citation>
    <scope>NUCLEOTIDE SEQUENCE [LARGE SCALE GENOMIC DNA]</scope>
    <source>
        <strain evidence="4 5">JCM 14827</strain>
    </source>
</reference>
<dbReference type="Proteomes" id="UP001367513">
    <property type="component" value="Unassembled WGS sequence"/>
</dbReference>
<feature type="transmembrane region" description="Helical" evidence="3">
    <location>
        <begin position="251"/>
        <end position="271"/>
    </location>
</feature>
<evidence type="ECO:0000256" key="1">
    <source>
        <dbReference type="ARBA" id="ARBA00022679"/>
    </source>
</evidence>
<dbReference type="Pfam" id="PF01066">
    <property type="entry name" value="CDP-OH_P_transf"/>
    <property type="match status" value="1"/>
</dbReference>
<dbReference type="Gene3D" id="1.20.120.1760">
    <property type="match status" value="1"/>
</dbReference>
<feature type="transmembrane region" description="Helical" evidence="3">
    <location>
        <begin position="20"/>
        <end position="39"/>
    </location>
</feature>
<keyword evidence="3" id="KW-1133">Transmembrane helix</keyword>
<name>A0ABU9AG59_PSEA5</name>
<feature type="transmembrane region" description="Helical" evidence="3">
    <location>
        <begin position="194"/>
        <end position="211"/>
    </location>
</feature>
<keyword evidence="1 2" id="KW-0808">Transferase</keyword>
<comment type="similarity">
    <text evidence="2">Belongs to the CDP-alcohol phosphatidyltransferase class-I family.</text>
</comment>
<proteinExistence type="inferred from homology"/>
<dbReference type="InterPro" id="IPR043130">
    <property type="entry name" value="CDP-OH_PTrfase_TM_dom"/>
</dbReference>
<feature type="transmembrane region" description="Helical" evidence="3">
    <location>
        <begin position="277"/>
        <end position="300"/>
    </location>
</feature>
<gene>
    <name evidence="4" type="ORF">WG925_16820</name>
</gene>
<dbReference type="Gene3D" id="3.40.720.10">
    <property type="entry name" value="Alkaline Phosphatase, subunit A"/>
    <property type="match status" value="1"/>
</dbReference>
<comment type="caution">
    <text evidence="4">The sequence shown here is derived from an EMBL/GenBank/DDBJ whole genome shotgun (WGS) entry which is preliminary data.</text>
</comment>
<keyword evidence="5" id="KW-1185">Reference proteome</keyword>
<dbReference type="InterPro" id="IPR048254">
    <property type="entry name" value="CDP_ALCOHOL_P_TRANSF_CS"/>
</dbReference>
<evidence type="ECO:0000313" key="4">
    <source>
        <dbReference type="EMBL" id="MEK6465410.1"/>
    </source>
</evidence>
<evidence type="ECO:0000313" key="5">
    <source>
        <dbReference type="Proteomes" id="UP001367513"/>
    </source>
</evidence>